<protein>
    <submittedName>
        <fullName evidence="1">Uncharacterized protein</fullName>
    </submittedName>
</protein>
<evidence type="ECO:0000313" key="1">
    <source>
        <dbReference type="EMBL" id="QJA51767.1"/>
    </source>
</evidence>
<organism evidence="1">
    <name type="scientific">viral metagenome</name>
    <dbReference type="NCBI Taxonomy" id="1070528"/>
    <lineage>
        <taxon>unclassified sequences</taxon>
        <taxon>metagenomes</taxon>
        <taxon>organismal metagenomes</taxon>
    </lineage>
</organism>
<sequence length="92" mass="10614">MTTPKQHREVLEEEIKFAKLSEQVTHGSPKRAEALSFAISLIDRLERLPDVEDLAQYLNTPNIDVMLHHDEKLMKYIAGFVVNLYNKHLGVE</sequence>
<dbReference type="EMBL" id="MT144287">
    <property type="protein sequence ID" value="QJA51767.1"/>
    <property type="molecule type" value="Genomic_DNA"/>
</dbReference>
<reference evidence="1" key="1">
    <citation type="submission" date="2020-03" db="EMBL/GenBank/DDBJ databases">
        <title>The deep terrestrial virosphere.</title>
        <authorList>
            <person name="Holmfeldt K."/>
            <person name="Nilsson E."/>
            <person name="Simone D."/>
            <person name="Lopez-Fernandez M."/>
            <person name="Wu X."/>
            <person name="de Brujin I."/>
            <person name="Lundin D."/>
            <person name="Andersson A."/>
            <person name="Bertilsson S."/>
            <person name="Dopson M."/>
        </authorList>
    </citation>
    <scope>NUCLEOTIDE SEQUENCE</scope>
    <source>
        <strain evidence="3">MM415A00210</strain>
        <strain evidence="2">MM415B00644</strain>
        <strain evidence="1">TM448A02292</strain>
        <strain evidence="4">TM448B01220</strain>
    </source>
</reference>
<dbReference type="EMBL" id="MT142527">
    <property type="protein sequence ID" value="QJA84291.1"/>
    <property type="molecule type" value="Genomic_DNA"/>
</dbReference>
<dbReference type="EMBL" id="MT141492">
    <property type="protein sequence ID" value="QJA63203.1"/>
    <property type="molecule type" value="Genomic_DNA"/>
</dbReference>
<proteinExistence type="predicted"/>
<dbReference type="AlphaFoldDB" id="A0A6H1ZWR5"/>
<name>A0A6H1ZWR5_9ZZZZ</name>
<accession>A0A6H1ZWR5</accession>
<gene>
    <name evidence="3" type="ORF">MM415A00210_0016</name>
    <name evidence="2" type="ORF">MM415B00644_0028</name>
    <name evidence="1" type="ORF">TM448A02292_0011</name>
    <name evidence="4" type="ORF">TM448B01220_0016</name>
</gene>
<evidence type="ECO:0000313" key="3">
    <source>
        <dbReference type="EMBL" id="QJA84291.1"/>
    </source>
</evidence>
<evidence type="ECO:0000313" key="2">
    <source>
        <dbReference type="EMBL" id="QJA63203.1"/>
    </source>
</evidence>
<dbReference type="EMBL" id="MT144719">
    <property type="protein sequence ID" value="QJH98159.1"/>
    <property type="molecule type" value="Genomic_DNA"/>
</dbReference>
<evidence type="ECO:0000313" key="4">
    <source>
        <dbReference type="EMBL" id="QJH98159.1"/>
    </source>
</evidence>